<dbReference type="AlphaFoldDB" id="A0A2R7Z1L8"/>
<comment type="caution">
    <text evidence="6">The sequence shown here is derived from an EMBL/GenBank/DDBJ whole genome shotgun (WGS) entry which is preliminary data.</text>
</comment>
<dbReference type="PROSITE" id="PS00523">
    <property type="entry name" value="SULFATASE_1"/>
    <property type="match status" value="1"/>
</dbReference>
<name>A0A2R7Z1L8_9ACTN</name>
<feature type="domain" description="Sulfatase N-terminal" evidence="5">
    <location>
        <begin position="53"/>
        <end position="386"/>
    </location>
</feature>
<dbReference type="Proteomes" id="UP000244867">
    <property type="component" value="Unassembled WGS sequence"/>
</dbReference>
<dbReference type="PANTHER" id="PTHR43108">
    <property type="entry name" value="N-ACETYLGLUCOSAMINE-6-SULFATASE FAMILY MEMBER"/>
    <property type="match status" value="1"/>
</dbReference>
<dbReference type="InterPro" id="IPR024607">
    <property type="entry name" value="Sulfatase_CS"/>
</dbReference>
<comment type="similarity">
    <text evidence="1">Belongs to the sulfatase family.</text>
</comment>
<evidence type="ECO:0000259" key="5">
    <source>
        <dbReference type="Pfam" id="PF00884"/>
    </source>
</evidence>
<proteinExistence type="inferred from homology"/>
<evidence type="ECO:0000313" key="7">
    <source>
        <dbReference type="Proteomes" id="UP000244867"/>
    </source>
</evidence>
<keyword evidence="2" id="KW-0732">Signal</keyword>
<dbReference type="OrthoDB" id="9777306at2"/>
<evidence type="ECO:0000256" key="3">
    <source>
        <dbReference type="ARBA" id="ARBA00022801"/>
    </source>
</evidence>
<reference evidence="6 7" key="1">
    <citation type="submission" date="2018-03" db="EMBL/GenBank/DDBJ databases">
        <authorList>
            <person name="Keele B.F."/>
        </authorList>
    </citation>
    <scope>NUCLEOTIDE SEQUENCE [LARGE SCALE GENOMIC DNA]</scope>
    <source>
        <strain evidence="6 7">IB-3</strain>
    </source>
</reference>
<dbReference type="GO" id="GO:0016787">
    <property type="term" value="F:hydrolase activity"/>
    <property type="evidence" value="ECO:0007669"/>
    <property type="project" value="UniProtKB-KW"/>
</dbReference>
<dbReference type="PANTHER" id="PTHR43108:SF8">
    <property type="entry name" value="SD21168P"/>
    <property type="match status" value="1"/>
</dbReference>
<dbReference type="InterPro" id="IPR000917">
    <property type="entry name" value="Sulfatase_N"/>
</dbReference>
<evidence type="ECO:0000256" key="1">
    <source>
        <dbReference type="ARBA" id="ARBA00008779"/>
    </source>
</evidence>
<dbReference type="SUPFAM" id="SSF53649">
    <property type="entry name" value="Alkaline phosphatase-like"/>
    <property type="match status" value="1"/>
</dbReference>
<protein>
    <recommendedName>
        <fullName evidence="5">Sulfatase N-terminal domain-containing protein</fullName>
    </recommendedName>
</protein>
<evidence type="ECO:0000256" key="4">
    <source>
        <dbReference type="ARBA" id="ARBA00023180"/>
    </source>
</evidence>
<gene>
    <name evidence="6" type="ORF">C7S10_01930</name>
</gene>
<dbReference type="InterPro" id="IPR017850">
    <property type="entry name" value="Alkaline_phosphatase_core_sf"/>
</dbReference>
<dbReference type="Pfam" id="PF00884">
    <property type="entry name" value="Sulfatase"/>
    <property type="match status" value="1"/>
</dbReference>
<keyword evidence="4" id="KW-0325">Glycoprotein</keyword>
<organism evidence="6 7">
    <name type="scientific">Nocardioides currus</name>
    <dbReference type="NCBI Taxonomy" id="2133958"/>
    <lineage>
        <taxon>Bacteria</taxon>
        <taxon>Bacillati</taxon>
        <taxon>Actinomycetota</taxon>
        <taxon>Actinomycetes</taxon>
        <taxon>Propionibacteriales</taxon>
        <taxon>Nocardioidaceae</taxon>
        <taxon>Nocardioides</taxon>
    </lineage>
</organism>
<dbReference type="Gene3D" id="3.40.720.10">
    <property type="entry name" value="Alkaline Phosphatase, subunit A"/>
    <property type="match status" value="1"/>
</dbReference>
<accession>A0A2R7Z1L8</accession>
<sequence>MGGVPRSLRLVLSAAAGLLFLALVGSTAIGVTPTAPADPGASSSGRSVAADGPNVLVFLTDDMRKDDLSYLPHVRTLLVQQGMTFTENQSPHPLCCPARAELMTGQYAQNNGVHHNTGAYGGWQAFDPSSTIATWAHAAGYATAIHGKHLNKFDPDAPADPGWDDFDILLEPATDYEDFTFFGGDSFTDDYVTTRLDERTLDDLDSWAGKRPFMVFANHVAPHMWVPASRQARGDGDRRGLDPPAEAAYADSYAGLTPKAFGDRSFNEANMRDKEAVVRGRAKLKPGPLERTNLARIRSLLSVDEAVAHAYDALEKAGELDDTYIVFTSDNGYALGEHRYTGKDRLSDEILDVPLVVRGPGIPAGSRSDRPVSLVDLTATLVDLMDLSPDLTTDGESFAATLRDPQAPDHRDTMLIQTGAKTRSGPFPGWAYRGVLTQRYSYARRVNNGADDGFLYDRHKDPDELRNLITSKRYKPVRRELERRYQLLADCAGSACNRDFGPLPRPRPAA</sequence>
<dbReference type="EMBL" id="PYXZ01000001">
    <property type="protein sequence ID" value="PUA82523.1"/>
    <property type="molecule type" value="Genomic_DNA"/>
</dbReference>
<keyword evidence="3" id="KW-0378">Hydrolase</keyword>
<evidence type="ECO:0000256" key="2">
    <source>
        <dbReference type="ARBA" id="ARBA00022729"/>
    </source>
</evidence>
<keyword evidence="7" id="KW-1185">Reference proteome</keyword>
<evidence type="ECO:0000313" key="6">
    <source>
        <dbReference type="EMBL" id="PUA82523.1"/>
    </source>
</evidence>